<feature type="domain" description="Helicase-associated" evidence="1">
    <location>
        <begin position="137"/>
        <end position="210"/>
    </location>
</feature>
<feature type="domain" description="Helicase-associated" evidence="1">
    <location>
        <begin position="55"/>
        <end position="126"/>
    </location>
</feature>
<dbReference type="Proteomes" id="UP000243217">
    <property type="component" value="Unassembled WGS sequence"/>
</dbReference>
<keyword evidence="3" id="KW-1185">Reference proteome</keyword>
<dbReference type="PANTHER" id="PTHR37066">
    <property type="entry name" value="HELICASE-ASSOCIATED"/>
    <property type="match status" value="1"/>
</dbReference>
<sequence length="222" mass="25661">MSSKFFVPLEPPWPESAQGQLIDVDAMRQAYKKGSLDAGVVDALNQVGFVWDLRQYKWEQQLFALQTYFNIYGHTKVPYRFIVPQDDERWPTSVVGIHLGNIVHKWRQQADVLPPEKKLQLDTLNFVWKASSCVVLPWSRKILALKTYRAIHGDTKVPKGFIIAQNDSNWPEHLWGIRLGGIVDKLRRSLRKNSKNLTQEQIDDLAQLGFVYNFDNSITPQK</sequence>
<dbReference type="InterPro" id="IPR005114">
    <property type="entry name" value="Helicase_assoc"/>
</dbReference>
<evidence type="ECO:0000259" key="1">
    <source>
        <dbReference type="Pfam" id="PF03457"/>
    </source>
</evidence>
<proteinExistence type="predicted"/>
<organism evidence="2 3">
    <name type="scientific">Thraustotheca clavata</name>
    <dbReference type="NCBI Taxonomy" id="74557"/>
    <lineage>
        <taxon>Eukaryota</taxon>
        <taxon>Sar</taxon>
        <taxon>Stramenopiles</taxon>
        <taxon>Oomycota</taxon>
        <taxon>Saprolegniomycetes</taxon>
        <taxon>Saprolegniales</taxon>
        <taxon>Achlyaceae</taxon>
        <taxon>Thraustotheca</taxon>
    </lineage>
</organism>
<dbReference type="EMBL" id="JNBS01001996">
    <property type="protein sequence ID" value="OQR95969.1"/>
    <property type="molecule type" value="Genomic_DNA"/>
</dbReference>
<evidence type="ECO:0000313" key="3">
    <source>
        <dbReference type="Proteomes" id="UP000243217"/>
    </source>
</evidence>
<dbReference type="Pfam" id="PF03457">
    <property type="entry name" value="HA"/>
    <property type="match status" value="2"/>
</dbReference>
<comment type="caution">
    <text evidence="2">The sequence shown here is derived from an EMBL/GenBank/DDBJ whole genome shotgun (WGS) entry which is preliminary data.</text>
</comment>
<dbReference type="AlphaFoldDB" id="A0A1V9ZDA8"/>
<dbReference type="STRING" id="74557.A0A1V9ZDA8"/>
<dbReference type="OrthoDB" id="61841at2759"/>
<gene>
    <name evidence="2" type="ORF">THRCLA_22036</name>
</gene>
<dbReference type="PANTHER" id="PTHR37066:SF1">
    <property type="entry name" value="LNS2_PITP DOMAIN-CONTAINING PROTEIN"/>
    <property type="match status" value="1"/>
</dbReference>
<reference evidence="2 3" key="1">
    <citation type="journal article" date="2014" name="Genome Biol. Evol.">
        <title>The secreted proteins of Achlya hypogyna and Thraustotheca clavata identify the ancestral oomycete secretome and reveal gene acquisitions by horizontal gene transfer.</title>
        <authorList>
            <person name="Misner I."/>
            <person name="Blouin N."/>
            <person name="Leonard G."/>
            <person name="Richards T.A."/>
            <person name="Lane C.E."/>
        </authorList>
    </citation>
    <scope>NUCLEOTIDE SEQUENCE [LARGE SCALE GENOMIC DNA]</scope>
    <source>
        <strain evidence="2 3">ATCC 34112</strain>
    </source>
</reference>
<evidence type="ECO:0000313" key="2">
    <source>
        <dbReference type="EMBL" id="OQR95969.1"/>
    </source>
</evidence>
<name>A0A1V9ZDA8_9STRA</name>
<protein>
    <recommendedName>
        <fullName evidence="1">Helicase-associated domain-containing protein</fullName>
    </recommendedName>
</protein>
<accession>A0A1V9ZDA8</accession>